<feature type="compositionally biased region" description="Basic and acidic residues" evidence="2">
    <location>
        <begin position="705"/>
        <end position="722"/>
    </location>
</feature>
<gene>
    <name evidence="3" type="ORF">SEPMUDRAFT_134104</name>
</gene>
<evidence type="ECO:0000313" key="4">
    <source>
        <dbReference type="Proteomes" id="UP000016931"/>
    </source>
</evidence>
<dbReference type="Proteomes" id="UP000016931">
    <property type="component" value="Unassembled WGS sequence"/>
</dbReference>
<evidence type="ECO:0000256" key="1">
    <source>
        <dbReference type="SAM" id="Coils"/>
    </source>
</evidence>
<keyword evidence="1" id="KW-0175">Coiled coil</keyword>
<feature type="compositionally biased region" description="Basic and acidic residues" evidence="2">
    <location>
        <begin position="96"/>
        <end position="119"/>
    </location>
</feature>
<keyword evidence="4" id="KW-1185">Reference proteome</keyword>
<dbReference type="GeneID" id="27899744"/>
<feature type="coiled-coil region" evidence="1">
    <location>
        <begin position="410"/>
        <end position="582"/>
    </location>
</feature>
<reference evidence="3 4" key="1">
    <citation type="journal article" date="2012" name="PLoS Pathog.">
        <title>Diverse lifestyles and strategies of plant pathogenesis encoded in the genomes of eighteen Dothideomycetes fungi.</title>
        <authorList>
            <person name="Ohm R.A."/>
            <person name="Feau N."/>
            <person name="Henrissat B."/>
            <person name="Schoch C.L."/>
            <person name="Horwitz B.A."/>
            <person name="Barry K.W."/>
            <person name="Condon B.J."/>
            <person name="Copeland A.C."/>
            <person name="Dhillon B."/>
            <person name="Glaser F."/>
            <person name="Hesse C.N."/>
            <person name="Kosti I."/>
            <person name="LaButti K."/>
            <person name="Lindquist E.A."/>
            <person name="Lucas S."/>
            <person name="Salamov A.A."/>
            <person name="Bradshaw R.E."/>
            <person name="Ciuffetti L."/>
            <person name="Hamelin R.C."/>
            <person name="Kema G.H.J."/>
            <person name="Lawrence C."/>
            <person name="Scott J.A."/>
            <person name="Spatafora J.W."/>
            <person name="Turgeon B.G."/>
            <person name="de Wit P.J.G.M."/>
            <person name="Zhong S."/>
            <person name="Goodwin S.B."/>
            <person name="Grigoriev I.V."/>
        </authorList>
    </citation>
    <scope>NUCLEOTIDE SEQUENCE [LARGE SCALE GENOMIC DNA]</scope>
    <source>
        <strain evidence="3 4">SO2202</strain>
    </source>
</reference>
<dbReference type="OMA" id="PFSSEWH"/>
<feature type="region of interest" description="Disordered" evidence="2">
    <location>
        <begin position="96"/>
        <end position="307"/>
    </location>
</feature>
<sequence length="728" mass="82529">MQSSPPTRVWRRDSQPDSEYSLDLAALDLDGPDDTETRIPEPKVDHVLSEDIDGPSDFTQNMDMWMRGGTTGRGTLSKKKGGPATTIAQTIMERNEELKQQEVQTHDFLEVPRQHHPEAEGDVTQSDHTPENSPPKVSILEKSQYEEGFSSEWQTDGEGSPPVPPNHKQFLQPTVEDYYSELSPARQLLQQSARGRSLHSDTYASQKHSPAKDGSRSPGRPSSPTLSPVRSPVRSPVLQRTSERRVDSDAGGDDGNSLLLSASQDASVLARRTSPTAEEKLGIDTESREESVLRRTSTNGTYDQRMDSESRLELEAQFQQLDAKCAQLEHLNGALGHALDEERRLRKHEKTSHESQIAEAARREQDLIEMKELAHRHNGEFRREFGQLKEQLLNQQKLTDLARSGENGQKESHDAEIEQLRKQLQAQQTEHEGQCRAFQQDLAAVRRGRDQAEKAASDLREELEAERDHYDAERQRFRTELQQAHDDEAAISELERELLQSKSEIENHKAAKVESDDQMKAIREQLVAARRTHEDDVTRTSNERTRAVELAANLQRQMQELKQQLRDQRTAHEAEVHRLRSQGQISSNTSSQEVEILRTELEAKQSELNMAVVERDEAKAFVATVTAERDALQTELNNLESVNTALDAKVSSVLSKREKYWKGKLDEAKRERELMARTLMHQWGRQEVGVGAPQMYGYKYGKKREMEKGVEEVEGEGKENAEPRATSS</sequence>
<feature type="compositionally biased region" description="Basic and acidic residues" evidence="2">
    <location>
        <begin position="277"/>
        <end position="293"/>
    </location>
</feature>
<evidence type="ECO:0000256" key="2">
    <source>
        <dbReference type="SAM" id="MobiDB-lite"/>
    </source>
</evidence>
<name>N1QIE3_SPHMS</name>
<dbReference type="eggNOG" id="ENOG502SWW9">
    <property type="taxonomic scope" value="Eukaryota"/>
</dbReference>
<dbReference type="HOGENOM" id="CLU_380429_0_0_1"/>
<feature type="region of interest" description="Disordered" evidence="2">
    <location>
        <begin position="47"/>
        <end position="83"/>
    </location>
</feature>
<feature type="compositionally biased region" description="Polar residues" evidence="2">
    <location>
        <begin position="188"/>
        <end position="208"/>
    </location>
</feature>
<dbReference type="RefSeq" id="XP_016760330.1">
    <property type="nucleotide sequence ID" value="XM_016902607.1"/>
</dbReference>
<dbReference type="EMBL" id="KB456265">
    <property type="protein sequence ID" value="EMF12209.1"/>
    <property type="molecule type" value="Genomic_DNA"/>
</dbReference>
<dbReference type="AlphaFoldDB" id="N1QIE3"/>
<evidence type="ECO:0000313" key="3">
    <source>
        <dbReference type="EMBL" id="EMF12209.1"/>
    </source>
</evidence>
<protein>
    <submittedName>
        <fullName evidence="3">Uncharacterized protein</fullName>
    </submittedName>
</protein>
<accession>N1QIE3</accession>
<organism evidence="3 4">
    <name type="scientific">Sphaerulina musiva (strain SO2202)</name>
    <name type="common">Poplar stem canker fungus</name>
    <name type="synonym">Septoria musiva</name>
    <dbReference type="NCBI Taxonomy" id="692275"/>
    <lineage>
        <taxon>Eukaryota</taxon>
        <taxon>Fungi</taxon>
        <taxon>Dikarya</taxon>
        <taxon>Ascomycota</taxon>
        <taxon>Pezizomycotina</taxon>
        <taxon>Dothideomycetes</taxon>
        <taxon>Dothideomycetidae</taxon>
        <taxon>Mycosphaerellales</taxon>
        <taxon>Mycosphaerellaceae</taxon>
        <taxon>Sphaerulina</taxon>
    </lineage>
</organism>
<proteinExistence type="predicted"/>
<dbReference type="OrthoDB" id="3911405at2759"/>
<feature type="coiled-coil region" evidence="1">
    <location>
        <begin position="622"/>
        <end position="649"/>
    </location>
</feature>
<feature type="region of interest" description="Disordered" evidence="2">
    <location>
        <begin position="705"/>
        <end position="728"/>
    </location>
</feature>